<dbReference type="PANTHER" id="PTHR35792">
    <property type="entry name" value="GENERAL STRESS PROTEIN"/>
    <property type="match status" value="1"/>
</dbReference>
<dbReference type="AlphaFoldDB" id="A0A917XZX9"/>
<organism evidence="1 2">
    <name type="scientific">Oceanobacillus indicireducens</name>
    <dbReference type="NCBI Taxonomy" id="1004261"/>
    <lineage>
        <taxon>Bacteria</taxon>
        <taxon>Bacillati</taxon>
        <taxon>Bacillota</taxon>
        <taxon>Bacilli</taxon>
        <taxon>Bacillales</taxon>
        <taxon>Bacillaceae</taxon>
        <taxon>Oceanobacillus</taxon>
    </lineage>
</organism>
<evidence type="ECO:0008006" key="3">
    <source>
        <dbReference type="Google" id="ProtNLM"/>
    </source>
</evidence>
<dbReference type="InterPro" id="IPR024623">
    <property type="entry name" value="YtxH"/>
</dbReference>
<dbReference type="RefSeq" id="WP_188857818.1">
    <property type="nucleotide sequence ID" value="NZ_BMOS01000017.1"/>
</dbReference>
<name>A0A917XZX9_9BACI</name>
<comment type="caution">
    <text evidence="1">The sequence shown here is derived from an EMBL/GenBank/DDBJ whole genome shotgun (WGS) entry which is preliminary data.</text>
</comment>
<dbReference type="EMBL" id="BMOS01000017">
    <property type="protein sequence ID" value="GGN60640.1"/>
    <property type="molecule type" value="Genomic_DNA"/>
</dbReference>
<sequence>MSSKSIVLGILVGGAIGASAALLSTPVSGRDVRNCLKDQFIDMLNLINNLKVQLRETSKEGVVIVKELTDEMKKSVEEWKETVEPHQEGIYHYLEQIEASLRDLENKVKSI</sequence>
<reference evidence="1" key="1">
    <citation type="journal article" date="2014" name="Int. J. Syst. Evol. Microbiol.">
        <title>Complete genome sequence of Corynebacterium casei LMG S-19264T (=DSM 44701T), isolated from a smear-ripened cheese.</title>
        <authorList>
            <consortium name="US DOE Joint Genome Institute (JGI-PGF)"/>
            <person name="Walter F."/>
            <person name="Albersmeier A."/>
            <person name="Kalinowski J."/>
            <person name="Ruckert C."/>
        </authorList>
    </citation>
    <scope>NUCLEOTIDE SEQUENCE</scope>
    <source>
        <strain evidence="1">JCM 17251</strain>
    </source>
</reference>
<dbReference type="InterPro" id="IPR052928">
    <property type="entry name" value="Desiccation-related_membrane"/>
</dbReference>
<keyword evidence="2" id="KW-1185">Reference proteome</keyword>
<reference evidence="1" key="2">
    <citation type="submission" date="2020-09" db="EMBL/GenBank/DDBJ databases">
        <authorList>
            <person name="Sun Q."/>
            <person name="Ohkuma M."/>
        </authorList>
    </citation>
    <scope>NUCLEOTIDE SEQUENCE</scope>
    <source>
        <strain evidence="1">JCM 17251</strain>
    </source>
</reference>
<accession>A0A917XZX9</accession>
<proteinExistence type="predicted"/>
<protein>
    <recommendedName>
        <fullName evidence="3">YtxH domain-containing protein</fullName>
    </recommendedName>
</protein>
<dbReference type="Pfam" id="PF12732">
    <property type="entry name" value="YtxH"/>
    <property type="match status" value="1"/>
</dbReference>
<dbReference type="PANTHER" id="PTHR35792:SF3">
    <property type="entry name" value="IG HYPOTHETICAL 17707"/>
    <property type="match status" value="1"/>
</dbReference>
<dbReference type="Proteomes" id="UP000624041">
    <property type="component" value="Unassembled WGS sequence"/>
</dbReference>
<gene>
    <name evidence="1" type="ORF">GCM10007971_24790</name>
</gene>
<evidence type="ECO:0000313" key="1">
    <source>
        <dbReference type="EMBL" id="GGN60640.1"/>
    </source>
</evidence>
<evidence type="ECO:0000313" key="2">
    <source>
        <dbReference type="Proteomes" id="UP000624041"/>
    </source>
</evidence>